<dbReference type="Pfam" id="PF07992">
    <property type="entry name" value="Pyr_redox_2"/>
    <property type="match status" value="1"/>
</dbReference>
<organism evidence="2 3">
    <name type="scientific">Leishmania naiffi</name>
    <dbReference type="NCBI Taxonomy" id="5678"/>
    <lineage>
        <taxon>Eukaryota</taxon>
        <taxon>Discoba</taxon>
        <taxon>Euglenozoa</taxon>
        <taxon>Kinetoplastea</taxon>
        <taxon>Metakinetoplastina</taxon>
        <taxon>Trypanosomatida</taxon>
        <taxon>Trypanosomatidae</taxon>
        <taxon>Leishmaniinae</taxon>
        <taxon>Leishmania</taxon>
        <taxon>Leishmania naiffi species complex</taxon>
    </lineage>
</organism>
<dbReference type="InterPro" id="IPR036188">
    <property type="entry name" value="FAD/NAD-bd_sf"/>
</dbReference>
<feature type="domain" description="FAD/NAD(P)-binding" evidence="1">
    <location>
        <begin position="26"/>
        <end position="81"/>
    </location>
</feature>
<evidence type="ECO:0000313" key="3">
    <source>
        <dbReference type="Proteomes" id="UP001501274"/>
    </source>
</evidence>
<gene>
    <name evidence="2" type="ORF">Q4I28_000159</name>
</gene>
<evidence type="ECO:0000313" key="2">
    <source>
        <dbReference type="EMBL" id="KAL0531223.1"/>
    </source>
</evidence>
<dbReference type="PANTHER" id="PTHR22912:SF222">
    <property type="entry name" value="DEHYDROGENASE, PUTATIVE-RELATED"/>
    <property type="match status" value="1"/>
</dbReference>
<keyword evidence="3" id="KW-1185">Reference proteome</keyword>
<dbReference type="AlphaFoldDB" id="A0AAW3CBG4"/>
<proteinExistence type="predicted"/>
<evidence type="ECO:0000259" key="1">
    <source>
        <dbReference type="Pfam" id="PF07992"/>
    </source>
</evidence>
<dbReference type="GO" id="GO:0045252">
    <property type="term" value="C:oxoglutarate dehydrogenase complex"/>
    <property type="evidence" value="ECO:0007669"/>
    <property type="project" value="TreeGrafter"/>
</dbReference>
<dbReference type="SUPFAM" id="SSF51905">
    <property type="entry name" value="FAD/NAD(P)-binding domain"/>
    <property type="match status" value="1"/>
</dbReference>
<dbReference type="GO" id="GO:0005739">
    <property type="term" value="C:mitochondrion"/>
    <property type="evidence" value="ECO:0007669"/>
    <property type="project" value="TreeGrafter"/>
</dbReference>
<dbReference type="Gene3D" id="3.50.50.60">
    <property type="entry name" value="FAD/NAD(P)-binding domain"/>
    <property type="match status" value="1"/>
</dbReference>
<sequence>MWRRSSARRNVPFPVLRNAEAFPRVDLCIIGGGPGGIAAAMRAIEYGKSVCIVESGRVGGADLWGGTVPSKMMWAIADVVVVVRVASNRPVGLRTATAAGAAL</sequence>
<protein>
    <submittedName>
        <fullName evidence="2">FAD binding domain/FAD dependent oxidoreductase</fullName>
    </submittedName>
</protein>
<dbReference type="EMBL" id="JBAMZN010000001">
    <property type="protein sequence ID" value="KAL0531223.1"/>
    <property type="molecule type" value="Genomic_DNA"/>
</dbReference>
<accession>A0AAW3CBG4</accession>
<dbReference type="PRINTS" id="PR00411">
    <property type="entry name" value="PNDRDTASEI"/>
</dbReference>
<dbReference type="GO" id="GO:0050660">
    <property type="term" value="F:flavin adenine dinucleotide binding"/>
    <property type="evidence" value="ECO:0007669"/>
    <property type="project" value="TreeGrafter"/>
</dbReference>
<comment type="caution">
    <text evidence="2">The sequence shown here is derived from an EMBL/GenBank/DDBJ whole genome shotgun (WGS) entry which is preliminary data.</text>
</comment>
<dbReference type="GO" id="GO:0006103">
    <property type="term" value="P:2-oxoglutarate metabolic process"/>
    <property type="evidence" value="ECO:0007669"/>
    <property type="project" value="TreeGrafter"/>
</dbReference>
<dbReference type="InterPro" id="IPR050151">
    <property type="entry name" value="Class-I_Pyr_Nuc-Dis_Oxidored"/>
</dbReference>
<name>A0AAW3CBG4_9TRYP</name>
<dbReference type="Proteomes" id="UP001501274">
    <property type="component" value="Unassembled WGS sequence"/>
</dbReference>
<dbReference type="GO" id="GO:0004148">
    <property type="term" value="F:dihydrolipoyl dehydrogenase (NADH) activity"/>
    <property type="evidence" value="ECO:0007669"/>
    <property type="project" value="TreeGrafter"/>
</dbReference>
<dbReference type="PANTHER" id="PTHR22912">
    <property type="entry name" value="DISULFIDE OXIDOREDUCTASE"/>
    <property type="match status" value="1"/>
</dbReference>
<reference evidence="2 3" key="1">
    <citation type="submission" date="2024-02" db="EMBL/GenBank/DDBJ databases">
        <title>FIRST GENOME SEQUENCES OF Leishmania (Viannia) shawi, Leishmania (Viannia) lindenbergi AND Leishmania (Viannia) utingensis.</title>
        <authorList>
            <person name="Resadore F."/>
            <person name="Custodio M.G.F."/>
            <person name="Boite M.C."/>
            <person name="Cupolillo E."/>
            <person name="Ferreira G.E.M."/>
        </authorList>
    </citation>
    <scope>NUCLEOTIDE SEQUENCE [LARGE SCALE GENOMIC DNA]</scope>
    <source>
        <strain evidence="2 3">MDAS/BR/1979/M5533</strain>
    </source>
</reference>
<feature type="non-terminal residue" evidence="2">
    <location>
        <position position="103"/>
    </location>
</feature>
<dbReference type="InterPro" id="IPR023753">
    <property type="entry name" value="FAD/NAD-binding_dom"/>
</dbReference>